<feature type="chain" id="PRO_5046475754" evidence="1">
    <location>
        <begin position="29"/>
        <end position="164"/>
    </location>
</feature>
<feature type="signal peptide" evidence="1">
    <location>
        <begin position="1"/>
        <end position="28"/>
    </location>
</feature>
<evidence type="ECO:0000313" key="3">
    <source>
        <dbReference type="Proteomes" id="UP001561046"/>
    </source>
</evidence>
<comment type="caution">
    <text evidence="2">The sequence shown here is derived from an EMBL/GenBank/DDBJ whole genome shotgun (WGS) entry which is preliminary data.</text>
</comment>
<reference evidence="2 3" key="1">
    <citation type="journal article" date="2013" name="Int. J. Syst. Evol. Microbiol.">
        <title>Comamonas guangdongensis sp. nov., isolated from subterranean forest sediment, and emended description of the genus Comamonas.</title>
        <authorList>
            <person name="Zhang J."/>
            <person name="Wang Y."/>
            <person name="Zhou S."/>
            <person name="Wu C."/>
            <person name="He J."/>
            <person name="Li F."/>
        </authorList>
    </citation>
    <scope>NUCLEOTIDE SEQUENCE [LARGE SCALE GENOMIC DNA]</scope>
    <source>
        <strain evidence="2 3">CCTCC AB2011133</strain>
    </source>
</reference>
<accession>A0ABV3ZS20</accession>
<proteinExistence type="predicted"/>
<keyword evidence="3" id="KW-1185">Reference proteome</keyword>
<sequence length="164" mass="17386">MSASSSPRTLRWLLAGALLLSGSGLALAQHGGHGGHGGGFSHGGAAYGSHWGGGPARGGGGYRMDSGRWARWSGGRWSQTCWGGRCGWWWATGGLWYFYAAPVYPYPLVVSPIIYADPAYAAGVTDLAPQPAFSYYCDDPPGYYPAVQQCSTPWHESRTPADSP</sequence>
<gene>
    <name evidence="2" type="ORF">AB6724_06045</name>
</gene>
<protein>
    <submittedName>
        <fullName evidence="2">Uncharacterized protein</fullName>
    </submittedName>
</protein>
<dbReference type="EMBL" id="JBFYGN010000005">
    <property type="protein sequence ID" value="MEX8192397.1"/>
    <property type="molecule type" value="Genomic_DNA"/>
</dbReference>
<name>A0ABV3ZS20_9BURK</name>
<evidence type="ECO:0000313" key="2">
    <source>
        <dbReference type="EMBL" id="MEX8192397.1"/>
    </source>
</evidence>
<dbReference type="Proteomes" id="UP001561046">
    <property type="component" value="Unassembled WGS sequence"/>
</dbReference>
<evidence type="ECO:0000256" key="1">
    <source>
        <dbReference type="SAM" id="SignalP"/>
    </source>
</evidence>
<organism evidence="2 3">
    <name type="scientific">Comamonas guangdongensis</name>
    <dbReference type="NCBI Taxonomy" id="510515"/>
    <lineage>
        <taxon>Bacteria</taxon>
        <taxon>Pseudomonadati</taxon>
        <taxon>Pseudomonadota</taxon>
        <taxon>Betaproteobacteria</taxon>
        <taxon>Burkholderiales</taxon>
        <taxon>Comamonadaceae</taxon>
        <taxon>Comamonas</taxon>
    </lineage>
</organism>
<keyword evidence="1" id="KW-0732">Signal</keyword>